<dbReference type="GO" id="GO:0009691">
    <property type="term" value="P:cytokinin biosynthetic process"/>
    <property type="evidence" value="ECO:0007669"/>
    <property type="project" value="UniProtKB-UniRule"/>
</dbReference>
<dbReference type="EC" id="3.2.2.n1" evidence="2"/>
<dbReference type="AlphaFoldDB" id="A0A4R7RKA8"/>
<keyword evidence="2" id="KW-0203">Cytokinin biosynthesis</keyword>
<comment type="similarity">
    <text evidence="2">Belongs to the LOG family.</text>
</comment>
<reference evidence="4 5" key="1">
    <citation type="submission" date="2019-03" db="EMBL/GenBank/DDBJ databases">
        <title>Genomic Encyclopedia of Archaeal and Bacterial Type Strains, Phase II (KMG-II): from individual species to whole genera.</title>
        <authorList>
            <person name="Goeker M."/>
        </authorList>
    </citation>
    <scope>NUCLEOTIDE SEQUENCE [LARGE SCALE GENOMIC DNA]</scope>
    <source>
        <strain evidence="4 5">ATCC 25309</strain>
    </source>
</reference>
<dbReference type="Proteomes" id="UP000295662">
    <property type="component" value="Unassembled WGS sequence"/>
</dbReference>
<name>A0A4R7RKA8_9BACT</name>
<dbReference type="GO" id="GO:0005829">
    <property type="term" value="C:cytosol"/>
    <property type="evidence" value="ECO:0007669"/>
    <property type="project" value="TreeGrafter"/>
</dbReference>
<evidence type="ECO:0000313" key="4">
    <source>
        <dbReference type="EMBL" id="TDU64045.1"/>
    </source>
</evidence>
<dbReference type="InterPro" id="IPR031100">
    <property type="entry name" value="LOG_fam"/>
</dbReference>
<gene>
    <name evidence="4" type="ORF">EI77_04368</name>
</gene>
<proteinExistence type="inferred from homology"/>
<evidence type="ECO:0000313" key="5">
    <source>
        <dbReference type="Proteomes" id="UP000295662"/>
    </source>
</evidence>
<protein>
    <recommendedName>
        <fullName evidence="2">Cytokinin riboside 5'-monophosphate phosphoribohydrolase</fullName>
        <ecNumber evidence="2">3.2.2.n1</ecNumber>
    </recommendedName>
</protein>
<dbReference type="EMBL" id="SOCA01000013">
    <property type="protein sequence ID" value="TDU64045.1"/>
    <property type="molecule type" value="Genomic_DNA"/>
</dbReference>
<organism evidence="4 5">
    <name type="scientific">Prosthecobacter fusiformis</name>
    <dbReference type="NCBI Taxonomy" id="48464"/>
    <lineage>
        <taxon>Bacteria</taxon>
        <taxon>Pseudomonadati</taxon>
        <taxon>Verrucomicrobiota</taxon>
        <taxon>Verrucomicrobiia</taxon>
        <taxon>Verrucomicrobiales</taxon>
        <taxon>Verrucomicrobiaceae</taxon>
        <taxon>Prosthecobacter</taxon>
    </lineage>
</organism>
<dbReference type="NCBIfam" id="TIGR00730">
    <property type="entry name" value="Rossman fold protein, TIGR00730 family"/>
    <property type="match status" value="1"/>
</dbReference>
<comment type="caution">
    <text evidence="4">The sequence shown here is derived from an EMBL/GenBank/DDBJ whole genome shotgun (WGS) entry which is preliminary data.</text>
</comment>
<keyword evidence="2" id="KW-0378">Hydrolase</keyword>
<feature type="compositionally biased region" description="Basic and acidic residues" evidence="3">
    <location>
        <begin position="1"/>
        <end position="12"/>
    </location>
</feature>
<dbReference type="SUPFAM" id="SSF102405">
    <property type="entry name" value="MCP/YpsA-like"/>
    <property type="match status" value="1"/>
</dbReference>
<dbReference type="Pfam" id="PF03641">
    <property type="entry name" value="Lysine_decarbox"/>
    <property type="match status" value="1"/>
</dbReference>
<sequence>MPTPTMHDKEGRPGAAAPSPQPPPQAPSEKQIQQAFCHRLVDRALLQGPNHRLTELRILFSVIGDFLRGFRGLHFVGPCITVFGSARFQEDHPHYQKAREIGAAIVKAGFTVMTGGGPGIMEAANRGAKDVGGRSVGCNIELPFEQSHNPYLDRWVTMKYFFVRKVLLMKYSYGFVIMPGGFGTLDEAFEALTLIQTKKVRNFPVVIMGTEFWGDLRALVDSMVTNGTISPEDLNLICWTDSVEEAIAHLEERAVKQFGLTCEVPPRSSSWLWEKGL</sequence>
<dbReference type="InterPro" id="IPR052341">
    <property type="entry name" value="LOG_family_nucleotidases"/>
</dbReference>
<keyword evidence="5" id="KW-1185">Reference proteome</keyword>
<comment type="catalytic activity">
    <reaction evidence="1">
        <text>AMP + H2O = D-ribose 5-phosphate + adenine</text>
        <dbReference type="Rhea" id="RHEA:20129"/>
        <dbReference type="ChEBI" id="CHEBI:15377"/>
        <dbReference type="ChEBI" id="CHEBI:16708"/>
        <dbReference type="ChEBI" id="CHEBI:78346"/>
        <dbReference type="ChEBI" id="CHEBI:456215"/>
        <dbReference type="EC" id="3.2.2.4"/>
    </reaction>
</comment>
<evidence type="ECO:0000256" key="2">
    <source>
        <dbReference type="RuleBase" id="RU363015"/>
    </source>
</evidence>
<dbReference type="GO" id="GO:0008714">
    <property type="term" value="F:AMP nucleosidase activity"/>
    <property type="evidence" value="ECO:0007669"/>
    <property type="project" value="UniProtKB-EC"/>
</dbReference>
<dbReference type="InterPro" id="IPR005269">
    <property type="entry name" value="LOG"/>
</dbReference>
<dbReference type="RefSeq" id="WP_208300439.1">
    <property type="nucleotide sequence ID" value="NZ_SOCA01000013.1"/>
</dbReference>
<dbReference type="Gene3D" id="3.40.50.450">
    <property type="match status" value="1"/>
</dbReference>
<evidence type="ECO:0000256" key="3">
    <source>
        <dbReference type="SAM" id="MobiDB-lite"/>
    </source>
</evidence>
<evidence type="ECO:0000256" key="1">
    <source>
        <dbReference type="ARBA" id="ARBA00000274"/>
    </source>
</evidence>
<feature type="region of interest" description="Disordered" evidence="3">
    <location>
        <begin position="1"/>
        <end position="30"/>
    </location>
</feature>
<accession>A0A4R7RKA8</accession>
<dbReference type="PANTHER" id="PTHR43393:SF3">
    <property type="entry name" value="LYSINE DECARBOXYLASE-LIKE PROTEIN"/>
    <property type="match status" value="1"/>
</dbReference>
<dbReference type="PANTHER" id="PTHR43393">
    <property type="entry name" value="CYTOKININ RIBOSIDE 5'-MONOPHOSPHATE PHOSPHORIBOHYDROLASE"/>
    <property type="match status" value="1"/>
</dbReference>